<sequence length="95" mass="10321">MPKAGSRPMPAMDPLFRIKRLSGTGSGAQTDATSPPFIAVGFLRRQAVLFNHRWPYDEPMSAYPGTTQTTSVTNEALPKEHLTPTLPKAPTTDPV</sequence>
<keyword evidence="3" id="KW-1185">Reference proteome</keyword>
<evidence type="ECO:0000256" key="1">
    <source>
        <dbReference type="SAM" id="MobiDB-lite"/>
    </source>
</evidence>
<dbReference type="EMBL" id="PDNA01000292">
    <property type="protein sequence ID" value="PGG98539.1"/>
    <property type="molecule type" value="Genomic_DNA"/>
</dbReference>
<protein>
    <submittedName>
        <fullName evidence="2">Uncharacterized protein</fullName>
    </submittedName>
</protein>
<name>A0A2B7WPQ9_POLH7</name>
<organism evidence="2 3">
    <name type="scientific">Polytolypa hystricis (strain UAMH7299)</name>
    <dbReference type="NCBI Taxonomy" id="1447883"/>
    <lineage>
        <taxon>Eukaryota</taxon>
        <taxon>Fungi</taxon>
        <taxon>Dikarya</taxon>
        <taxon>Ascomycota</taxon>
        <taxon>Pezizomycotina</taxon>
        <taxon>Eurotiomycetes</taxon>
        <taxon>Eurotiomycetidae</taxon>
        <taxon>Onygenales</taxon>
        <taxon>Onygenales incertae sedis</taxon>
        <taxon>Polytolypa</taxon>
    </lineage>
</organism>
<accession>A0A2B7WPQ9</accession>
<dbReference type="AlphaFoldDB" id="A0A2B7WPQ9"/>
<reference evidence="2 3" key="1">
    <citation type="submission" date="2017-10" db="EMBL/GenBank/DDBJ databases">
        <title>Comparative genomics in systemic dimorphic fungi from Ajellomycetaceae.</title>
        <authorList>
            <person name="Munoz J.F."/>
            <person name="Mcewen J.G."/>
            <person name="Clay O.K."/>
            <person name="Cuomo C.A."/>
        </authorList>
    </citation>
    <scope>NUCLEOTIDE SEQUENCE [LARGE SCALE GENOMIC DNA]</scope>
    <source>
        <strain evidence="2 3">UAMH7299</strain>
    </source>
</reference>
<evidence type="ECO:0000313" key="3">
    <source>
        <dbReference type="Proteomes" id="UP000224634"/>
    </source>
</evidence>
<comment type="caution">
    <text evidence="2">The sequence shown here is derived from an EMBL/GenBank/DDBJ whole genome shotgun (WGS) entry which is preliminary data.</text>
</comment>
<gene>
    <name evidence="2" type="ORF">AJ80_09518</name>
</gene>
<evidence type="ECO:0000313" key="2">
    <source>
        <dbReference type="EMBL" id="PGG98539.1"/>
    </source>
</evidence>
<dbReference type="Proteomes" id="UP000224634">
    <property type="component" value="Unassembled WGS sequence"/>
</dbReference>
<feature type="compositionally biased region" description="Polar residues" evidence="1">
    <location>
        <begin position="64"/>
        <end position="74"/>
    </location>
</feature>
<feature type="region of interest" description="Disordered" evidence="1">
    <location>
        <begin position="59"/>
        <end position="95"/>
    </location>
</feature>
<proteinExistence type="predicted"/>